<accession>A0A6S7F4W1</accession>
<dbReference type="Proteomes" id="UP000494183">
    <property type="component" value="Unassembled WGS sequence"/>
</dbReference>
<gene>
    <name evidence="1" type="ORF">LMG6000_00523</name>
</gene>
<dbReference type="EMBL" id="CADILH010000001">
    <property type="protein sequence ID" value="CAB3929471.1"/>
    <property type="molecule type" value="Genomic_DNA"/>
</dbReference>
<keyword evidence="2" id="KW-1185">Reference proteome</keyword>
<sequence>MEDATKQEWQAWVALVCKTHGLAVPAEIQQAVARTLLRLAAIEADIADCGSGHA</sequence>
<name>A0A6S7F4W1_9BURK</name>
<dbReference type="AlphaFoldDB" id="A0A6S7F4W1"/>
<proteinExistence type="predicted"/>
<protein>
    <submittedName>
        <fullName evidence="1">Uncharacterized protein</fullName>
    </submittedName>
</protein>
<evidence type="ECO:0000313" key="2">
    <source>
        <dbReference type="Proteomes" id="UP000494183"/>
    </source>
</evidence>
<evidence type="ECO:0000313" key="1">
    <source>
        <dbReference type="EMBL" id="CAB3929471.1"/>
    </source>
</evidence>
<organism evidence="1 2">
    <name type="scientific">Achromobacter insolitus</name>
    <dbReference type="NCBI Taxonomy" id="217204"/>
    <lineage>
        <taxon>Bacteria</taxon>
        <taxon>Pseudomonadati</taxon>
        <taxon>Pseudomonadota</taxon>
        <taxon>Betaproteobacteria</taxon>
        <taxon>Burkholderiales</taxon>
        <taxon>Alcaligenaceae</taxon>
        <taxon>Achromobacter</taxon>
    </lineage>
</organism>
<reference evidence="1 2" key="1">
    <citation type="submission" date="2020-04" db="EMBL/GenBank/DDBJ databases">
        <authorList>
            <person name="De Canck E."/>
        </authorList>
    </citation>
    <scope>NUCLEOTIDE SEQUENCE [LARGE SCALE GENOMIC DNA]</scope>
    <source>
        <strain evidence="1 2">LMG 6000</strain>
    </source>
</reference>